<keyword evidence="10" id="KW-1185">Reference proteome</keyword>
<sequence length="214" mass="25059">MFPFQKGDLCFQISNNNNNNNNNDQVANNSIFNTQNNKRKHKHRSKTSSLAKQDDKTDKNDIKYNYNDKININRDEVDNKKMIHREIERQRRQEMATLYSSLRSILPLEYVKGKRTTSDHIDEATKYIKDLERNIKMLRDKRVQLKETICSSSNKSLHKNDGCNVLDEEGLDVVSCVSTRVNDRIIYVTHCQVEEVPSVDSCQLQRRLYDVICS</sequence>
<keyword evidence="5" id="KW-0539">Nucleus</keyword>
<accession>A0AAW1H9H3</accession>
<dbReference type="Gene3D" id="4.10.280.10">
    <property type="entry name" value="Helix-loop-helix DNA-binding domain"/>
    <property type="match status" value="1"/>
</dbReference>
<keyword evidence="3" id="KW-0238">DNA-binding</keyword>
<dbReference type="PROSITE" id="PS50888">
    <property type="entry name" value="BHLH"/>
    <property type="match status" value="1"/>
</dbReference>
<feature type="compositionally biased region" description="Polar residues" evidence="7">
    <location>
        <begin position="24"/>
        <end position="36"/>
    </location>
</feature>
<comment type="subcellular location">
    <subcellularLocation>
        <location evidence="1">Nucleus</location>
    </subcellularLocation>
</comment>
<dbReference type="EMBL" id="JBDFQZ010000012">
    <property type="protein sequence ID" value="KAK9672712.1"/>
    <property type="molecule type" value="Genomic_DNA"/>
</dbReference>
<dbReference type="SUPFAM" id="SSF47459">
    <property type="entry name" value="HLH, helix-loop-helix DNA-binding domain"/>
    <property type="match status" value="1"/>
</dbReference>
<dbReference type="SMART" id="SM00353">
    <property type="entry name" value="HLH"/>
    <property type="match status" value="1"/>
</dbReference>
<dbReference type="InterPro" id="IPR011598">
    <property type="entry name" value="bHLH_dom"/>
</dbReference>
<dbReference type="InterPro" id="IPR036638">
    <property type="entry name" value="HLH_DNA-bd_sf"/>
</dbReference>
<organism evidence="9 10">
    <name type="scientific">Saponaria officinalis</name>
    <name type="common">Common soapwort</name>
    <name type="synonym">Lychnis saponaria</name>
    <dbReference type="NCBI Taxonomy" id="3572"/>
    <lineage>
        <taxon>Eukaryota</taxon>
        <taxon>Viridiplantae</taxon>
        <taxon>Streptophyta</taxon>
        <taxon>Embryophyta</taxon>
        <taxon>Tracheophyta</taxon>
        <taxon>Spermatophyta</taxon>
        <taxon>Magnoliopsida</taxon>
        <taxon>eudicotyledons</taxon>
        <taxon>Gunneridae</taxon>
        <taxon>Pentapetalae</taxon>
        <taxon>Caryophyllales</taxon>
        <taxon>Caryophyllaceae</taxon>
        <taxon>Caryophylleae</taxon>
        <taxon>Saponaria</taxon>
    </lineage>
</organism>
<evidence type="ECO:0000256" key="7">
    <source>
        <dbReference type="SAM" id="MobiDB-lite"/>
    </source>
</evidence>
<feature type="coiled-coil region" evidence="6">
    <location>
        <begin position="121"/>
        <end position="148"/>
    </location>
</feature>
<feature type="compositionally biased region" description="Basic residues" evidence="7">
    <location>
        <begin position="37"/>
        <end position="46"/>
    </location>
</feature>
<keyword evidence="4" id="KW-0804">Transcription</keyword>
<evidence type="ECO:0000256" key="6">
    <source>
        <dbReference type="SAM" id="Coils"/>
    </source>
</evidence>
<dbReference type="GO" id="GO:0046983">
    <property type="term" value="F:protein dimerization activity"/>
    <property type="evidence" value="ECO:0007669"/>
    <property type="project" value="InterPro"/>
</dbReference>
<dbReference type="GO" id="GO:0000977">
    <property type="term" value="F:RNA polymerase II transcription regulatory region sequence-specific DNA binding"/>
    <property type="evidence" value="ECO:0007669"/>
    <property type="project" value="TreeGrafter"/>
</dbReference>
<evidence type="ECO:0000256" key="5">
    <source>
        <dbReference type="ARBA" id="ARBA00023242"/>
    </source>
</evidence>
<evidence type="ECO:0000256" key="4">
    <source>
        <dbReference type="ARBA" id="ARBA00023163"/>
    </source>
</evidence>
<dbReference type="Pfam" id="PF00010">
    <property type="entry name" value="HLH"/>
    <property type="match status" value="1"/>
</dbReference>
<proteinExistence type="predicted"/>
<reference evidence="9" key="1">
    <citation type="submission" date="2024-03" db="EMBL/GenBank/DDBJ databases">
        <title>WGS assembly of Saponaria officinalis var. Norfolk2.</title>
        <authorList>
            <person name="Jenkins J."/>
            <person name="Shu S."/>
            <person name="Grimwood J."/>
            <person name="Barry K."/>
            <person name="Goodstein D."/>
            <person name="Schmutz J."/>
            <person name="Leebens-Mack J."/>
            <person name="Osbourn A."/>
        </authorList>
    </citation>
    <scope>NUCLEOTIDE SEQUENCE [LARGE SCALE GENOMIC DNA]</scope>
    <source>
        <strain evidence="9">JIC</strain>
    </source>
</reference>
<protein>
    <recommendedName>
        <fullName evidence="8">BHLH domain-containing protein</fullName>
    </recommendedName>
</protein>
<dbReference type="InterPro" id="IPR015660">
    <property type="entry name" value="MASH1/Ascl1a-like"/>
</dbReference>
<evidence type="ECO:0000256" key="1">
    <source>
        <dbReference type="ARBA" id="ARBA00004123"/>
    </source>
</evidence>
<dbReference type="Proteomes" id="UP001443914">
    <property type="component" value="Unassembled WGS sequence"/>
</dbReference>
<keyword evidence="2" id="KW-0805">Transcription regulation</keyword>
<evidence type="ECO:0000313" key="9">
    <source>
        <dbReference type="EMBL" id="KAK9672712.1"/>
    </source>
</evidence>
<dbReference type="AlphaFoldDB" id="A0AAW1H9H3"/>
<dbReference type="PANTHER" id="PTHR13935">
    <property type="entry name" value="ACHAETE-SCUTE TRANSCRIPTION FACTOR-RELATED"/>
    <property type="match status" value="1"/>
</dbReference>
<feature type="region of interest" description="Disordered" evidence="7">
    <location>
        <begin position="15"/>
        <end position="60"/>
    </location>
</feature>
<comment type="caution">
    <text evidence="9">The sequence shown here is derived from an EMBL/GenBank/DDBJ whole genome shotgun (WGS) entry which is preliminary data.</text>
</comment>
<name>A0AAW1H9H3_SAPOF</name>
<evidence type="ECO:0000256" key="3">
    <source>
        <dbReference type="ARBA" id="ARBA00023125"/>
    </source>
</evidence>
<dbReference type="GO" id="GO:0000981">
    <property type="term" value="F:DNA-binding transcription factor activity, RNA polymerase II-specific"/>
    <property type="evidence" value="ECO:0007669"/>
    <property type="project" value="TreeGrafter"/>
</dbReference>
<evidence type="ECO:0000259" key="8">
    <source>
        <dbReference type="PROSITE" id="PS50888"/>
    </source>
</evidence>
<evidence type="ECO:0000256" key="2">
    <source>
        <dbReference type="ARBA" id="ARBA00023015"/>
    </source>
</evidence>
<keyword evidence="6" id="KW-0175">Coiled coil</keyword>
<evidence type="ECO:0000313" key="10">
    <source>
        <dbReference type="Proteomes" id="UP001443914"/>
    </source>
</evidence>
<gene>
    <name evidence="9" type="ORF">RND81_12G119000</name>
</gene>
<dbReference type="GO" id="GO:0090575">
    <property type="term" value="C:RNA polymerase II transcription regulator complex"/>
    <property type="evidence" value="ECO:0007669"/>
    <property type="project" value="TreeGrafter"/>
</dbReference>
<dbReference type="CDD" id="cd18914">
    <property type="entry name" value="bHLH_AtORG2_like"/>
    <property type="match status" value="1"/>
</dbReference>
<dbReference type="PANTHER" id="PTHR13935:SF106">
    <property type="entry name" value="ACHAETE-SCUTE COMPLEX PROTEIN T5-RELATED"/>
    <property type="match status" value="1"/>
</dbReference>
<feature type="domain" description="BHLH" evidence="8">
    <location>
        <begin position="79"/>
        <end position="131"/>
    </location>
</feature>